<dbReference type="InterPro" id="IPR048058">
    <property type="entry name" value="Rrp5_S1_rpt_hs11_sc8"/>
</dbReference>
<dbReference type="InterPro" id="IPR057302">
    <property type="entry name" value="Rrp5_S1"/>
</dbReference>
<dbReference type="InterPro" id="IPR003107">
    <property type="entry name" value="HAT"/>
</dbReference>
<sequence>MEECFPRGGTLKKSEDTANKKRLREDDNLFSTFHEEEEDDSIRKKKKKELKETSKGPQYEQTPFAKVKTVELLRFQDLSVGMLFLGCIREVKDFELVISLPYNLIGFVQATNICEAYTKLLTEQVEKDKPLEGLIPLSDLYSPGMLVRCAVSNLEMTSSGFNSIKLSLNPKLVNVDLTPSSLHTGMHLTGLVSSVEDHGYLIDLGIGGTKAFLPRQKAEIYITQTNKGIALKVGQYLNCVIEEVKNKGRIVRLTVNQSDVVAAIATDEQKWTLNNLLPGLVVNAQIQKIFSDHITLSFLSSYTGVVDFLHLEPKKAGLYQKDQLVKACILWIDRSSKIIRLTLRKTFLKPGKDVKQLSTNLIGTVHENCTVKALYKNAGALFEVDGEVVAFALKYHLTANSTEVLNKYKVGTVHTGRVVGFSPMDETVFLTFKAKIIEEMFWKHEDIQSGQLLEGTVHKIEKEGIIVSITKRMSGLVPNLHMADVTLRHPEKRYPPGKKIKCRVLNVNPSAKKLILTRKKTMIDSDLPIIASFHDAKPGMITHGFIWAVKDFGCIVKFYNDVHGLAPARELSTQYIPSIQDAFYKGQVIKVRVLECNPEKETLLLSFRIVEETNDEQENGGRRKQLNLPELGKIVDVKVASKTDTELNVLILPEETPAILPKVHLSDHVTNCELLFHGLKEGDELNQVMCLNNSRGQTILTRKPALISFIEKGSSIKDFSEVQVGMILPGFVKNIMSYGVFVEFMYGLVGLVPISEVSDKFVTNINDYFVQGQTVVAKVINIDEQKKRFLLTLKMSECAPDDCSAENFTRISKCFEELQFSKDLMKRNDEDEGETIFSLVPGKKLILVVEKLEDNGLTLFNTRKVPGAQQISTVQHNKSEKSLVVGQKVKVVILHVDVLKAHVYVSMEGTLLKKCQTNFTENSVHSAFVQYLAEEFAVVALKNTSKLVAIPLNRHFNDTYRFESERLSLGQEISVTLLSVDSDEHGLPLAVQNTSSEKGKGRMQLNFASTKPTIGELVTGIVKSVKPTNVLVSITDKLYGTIHASQIMENVPEGTRPTSKLKPKESVTCRVIGGREFKSHKFLPITHPNLMQSLLELSVLPSLLNTEVGAVKQKLLNMYSKGEKVTCFVSKYNKLKECVELEISAGIRGKVERLLLSTSVNVLRHPEKQFKKGLAVSASVVKVNGTSKTLSLSLTDVYSLTKGCITFGCVKGVIPSSGLLITLPFGRVGRASLFQLKDCLDDVSLENFTEGMFVKINPGRVCKRIDEDMSSIDSLNEGQLVKGFVSAVTDKGVFFRISSTIDGHILFKNVTSYYVQEIEMYKKYIPLGKLYTAKIISIDKEKSHLEMSLLEKDTGHPDVISESAGFSLRWNNENKRKRTDSESEAKSFKKKKFKESKDDEDSGVEVYDREQETGNKEKDSNSHSSAPRLQVTSGFSWDVNLNTLKTSLNNEKENSSDSEEDEEEQCKVQKTKGIQKQGAKKKQAGKEATDASQRPQSVNEFERLVLSSPNISANWIQYMDFHLQATELEQARAVAERALETIYFREEQEKLNVWVAMMNMENTYGTEETLLKVFERAIQYNDPLKAFQHLVDIYIKSEKFKEADELFNTMIKRFKQEKSVYWKYATFLLKQGQSEAAHRLLQRALKCLPEKEHVDVISKFAQLEFHLGDAVRAKALFESTLSSYPKRTDIWSVYIDMMVKHGNQTEVRDIFERVIHLSLAAKRIKFFFKRYLDYEKKHGNEQTVQAVKEKALQYVESKSSVATS</sequence>
<dbReference type="FunFam" id="2.40.50.140:FF:000175">
    <property type="entry name" value="Programmed cell death 11"/>
    <property type="match status" value="1"/>
</dbReference>
<dbReference type="SMART" id="SM00386">
    <property type="entry name" value="HAT"/>
    <property type="match status" value="6"/>
</dbReference>
<evidence type="ECO:0000259" key="14">
    <source>
        <dbReference type="PROSITE" id="PS50126"/>
    </source>
</evidence>
<dbReference type="GO" id="GO:0003723">
    <property type="term" value="F:RNA binding"/>
    <property type="evidence" value="ECO:0007669"/>
    <property type="project" value="TreeGrafter"/>
</dbReference>
<dbReference type="Proteomes" id="UP001181693">
    <property type="component" value="Unassembled WGS sequence"/>
</dbReference>
<dbReference type="FunFam" id="2.40.50.140:FF:000200">
    <property type="entry name" value="Programmed cell death 11"/>
    <property type="match status" value="1"/>
</dbReference>
<comment type="subunit">
    <text evidence="10">Interacts with NF-kappa-B p50/NFKB1 and NF-kappa-B p65/RELA.</text>
</comment>
<evidence type="ECO:0000313" key="15">
    <source>
        <dbReference type="EMBL" id="DBA15081.1"/>
    </source>
</evidence>
<evidence type="ECO:0000256" key="12">
    <source>
        <dbReference type="ARBA" id="ARBA00080810"/>
    </source>
</evidence>
<dbReference type="GO" id="GO:0006364">
    <property type="term" value="P:rRNA processing"/>
    <property type="evidence" value="ECO:0007669"/>
    <property type="project" value="UniProtKB-KW"/>
</dbReference>
<gene>
    <name evidence="15" type="ORF">GDO54_004338</name>
</gene>
<keyword evidence="3" id="KW-0698">rRNA processing</keyword>
<evidence type="ECO:0000256" key="11">
    <source>
        <dbReference type="ARBA" id="ARBA00067510"/>
    </source>
</evidence>
<dbReference type="PRINTS" id="PR00681">
    <property type="entry name" value="RIBOSOMALS1"/>
</dbReference>
<evidence type="ECO:0000256" key="13">
    <source>
        <dbReference type="SAM" id="MobiDB-lite"/>
    </source>
</evidence>
<dbReference type="CDD" id="cd05694">
    <property type="entry name" value="S1_Rrp5_repeat_hs2_sc2"/>
    <property type="match status" value="1"/>
</dbReference>
<dbReference type="InterPro" id="IPR003029">
    <property type="entry name" value="S1_domain"/>
</dbReference>
<dbReference type="CDD" id="cd05698">
    <property type="entry name" value="S1_Rrp5_repeat_hs6_sc5"/>
    <property type="match status" value="1"/>
</dbReference>
<dbReference type="SMART" id="SM00316">
    <property type="entry name" value="S1"/>
    <property type="match status" value="13"/>
</dbReference>
<dbReference type="EMBL" id="DYDO01000012">
    <property type="protein sequence ID" value="DBA15081.1"/>
    <property type="molecule type" value="Genomic_DNA"/>
</dbReference>
<dbReference type="InterPro" id="IPR011990">
    <property type="entry name" value="TPR-like_helical_dom_sf"/>
</dbReference>
<keyword evidence="16" id="KW-1185">Reference proteome</keyword>
<comment type="caution">
    <text evidence="15">The sequence shown here is derived from an EMBL/GenBank/DDBJ whole genome shotgun (WGS) entry which is preliminary data.</text>
</comment>
<dbReference type="CDD" id="cd04461">
    <property type="entry name" value="S1_Rrp5_repeat_hs8_sc7"/>
    <property type="match status" value="1"/>
</dbReference>
<dbReference type="CDD" id="cd05697">
    <property type="entry name" value="S1_Rrp5_repeat_hs5"/>
    <property type="match status" value="1"/>
</dbReference>
<keyword evidence="8" id="KW-0539">Nucleus</keyword>
<dbReference type="PROSITE" id="PS50126">
    <property type="entry name" value="S1"/>
    <property type="match status" value="10"/>
</dbReference>
<dbReference type="Pfam" id="PF05843">
    <property type="entry name" value="Suf"/>
    <property type="match status" value="1"/>
</dbReference>
<keyword evidence="4" id="KW-0597">Phosphoprotein</keyword>
<dbReference type="PANTHER" id="PTHR23270:SF10">
    <property type="entry name" value="PROTEIN RRP5 HOMOLOG"/>
    <property type="match status" value="1"/>
</dbReference>
<organism evidence="15 16">
    <name type="scientific">Pyxicephalus adspersus</name>
    <name type="common">African bullfrog</name>
    <dbReference type="NCBI Taxonomy" id="30357"/>
    <lineage>
        <taxon>Eukaryota</taxon>
        <taxon>Metazoa</taxon>
        <taxon>Chordata</taxon>
        <taxon>Craniata</taxon>
        <taxon>Vertebrata</taxon>
        <taxon>Euteleostomi</taxon>
        <taxon>Amphibia</taxon>
        <taxon>Batrachia</taxon>
        <taxon>Anura</taxon>
        <taxon>Neobatrachia</taxon>
        <taxon>Ranoidea</taxon>
        <taxon>Pyxicephalidae</taxon>
        <taxon>Pyxicephalinae</taxon>
        <taxon>Pyxicephalus</taxon>
    </lineage>
</organism>
<dbReference type="FunFam" id="2.40.50.140:FF:000148">
    <property type="entry name" value="protein RRP5 homolog isoform X1"/>
    <property type="match status" value="1"/>
</dbReference>
<feature type="domain" description="S1 motif" evidence="14">
    <location>
        <begin position="725"/>
        <end position="794"/>
    </location>
</feature>
<keyword evidence="7" id="KW-0007">Acetylation</keyword>
<evidence type="ECO:0000256" key="8">
    <source>
        <dbReference type="ARBA" id="ARBA00023242"/>
    </source>
</evidence>
<keyword evidence="5" id="KW-0677">Repeat</keyword>
<protein>
    <recommendedName>
        <fullName evidence="11">Protein RRP5 homolog</fullName>
    </recommendedName>
    <alternativeName>
        <fullName evidence="12">Programmed cell death protein 11</fullName>
    </alternativeName>
</protein>
<feature type="compositionally biased region" description="Basic and acidic residues" evidence="13">
    <location>
        <begin position="12"/>
        <end position="27"/>
    </location>
</feature>
<evidence type="ECO:0000256" key="5">
    <source>
        <dbReference type="ARBA" id="ARBA00022737"/>
    </source>
</evidence>
<dbReference type="InterPro" id="IPR008847">
    <property type="entry name" value="Suf"/>
</dbReference>
<dbReference type="SUPFAM" id="SSF50249">
    <property type="entry name" value="Nucleic acid-binding proteins"/>
    <property type="match status" value="9"/>
</dbReference>
<dbReference type="InterPro" id="IPR035104">
    <property type="entry name" value="Ribosomal_protein_S1-like"/>
</dbReference>
<dbReference type="CDD" id="cd05702">
    <property type="entry name" value="S1_Rrp5_repeat_hs11_sc8"/>
    <property type="match status" value="1"/>
</dbReference>
<feature type="domain" description="S1 motif" evidence="14">
    <location>
        <begin position="279"/>
        <end position="344"/>
    </location>
</feature>
<dbReference type="PANTHER" id="PTHR23270">
    <property type="entry name" value="PROGRAMMED CELL DEATH PROTEIN 11 PRE-RRNA PROCESSING PROTEIN RRP5"/>
    <property type="match status" value="1"/>
</dbReference>
<feature type="domain" description="S1 motif" evidence="14">
    <location>
        <begin position="185"/>
        <end position="256"/>
    </location>
</feature>
<dbReference type="InterPro" id="IPR045209">
    <property type="entry name" value="Rrp5"/>
</dbReference>
<dbReference type="Gene3D" id="2.40.50.140">
    <property type="entry name" value="Nucleic acid-binding proteins"/>
    <property type="match status" value="8"/>
</dbReference>
<evidence type="ECO:0000256" key="7">
    <source>
        <dbReference type="ARBA" id="ARBA00022990"/>
    </source>
</evidence>
<feature type="region of interest" description="Disordered" evidence="13">
    <location>
        <begin position="1448"/>
        <end position="1496"/>
    </location>
</feature>
<dbReference type="FunFam" id="1.25.40.10:FF:000065">
    <property type="entry name" value="Programmed cell death 11"/>
    <property type="match status" value="1"/>
</dbReference>
<feature type="domain" description="S1 motif" evidence="14">
    <location>
        <begin position="1122"/>
        <end position="1195"/>
    </location>
</feature>
<feature type="domain" description="S1 motif" evidence="14">
    <location>
        <begin position="81"/>
        <end position="169"/>
    </location>
</feature>
<dbReference type="Pfam" id="PF23459">
    <property type="entry name" value="S1_RRP5"/>
    <property type="match status" value="3"/>
</dbReference>
<dbReference type="SUPFAM" id="SSF48452">
    <property type="entry name" value="TPR-like"/>
    <property type="match status" value="1"/>
</dbReference>
<feature type="region of interest" description="Disordered" evidence="13">
    <location>
        <begin position="1374"/>
        <end position="1431"/>
    </location>
</feature>
<comment type="subcellular location">
    <subcellularLocation>
        <location evidence="1">Nucleus</location>
        <location evidence="1">Nucleolus</location>
    </subcellularLocation>
</comment>
<evidence type="ECO:0000256" key="9">
    <source>
        <dbReference type="ARBA" id="ARBA00059726"/>
    </source>
</evidence>
<evidence type="ECO:0000256" key="10">
    <source>
        <dbReference type="ARBA" id="ARBA00062488"/>
    </source>
</evidence>
<evidence type="ECO:0000313" key="16">
    <source>
        <dbReference type="Proteomes" id="UP001181693"/>
    </source>
</evidence>
<comment type="function">
    <text evidence="9">Essential for the generation of mature 18S rRNA, specifically necessary for cleavages at sites A0, 1 and 2 of the 47S precursor. Directly interacts with U3 snoRNA.</text>
</comment>
<dbReference type="GO" id="GO:0032040">
    <property type="term" value="C:small-subunit processome"/>
    <property type="evidence" value="ECO:0007669"/>
    <property type="project" value="TreeGrafter"/>
</dbReference>
<evidence type="ECO:0000256" key="2">
    <source>
        <dbReference type="ARBA" id="ARBA00022499"/>
    </source>
</evidence>
<feature type="domain" description="S1 motif" evidence="14">
    <location>
        <begin position="539"/>
        <end position="608"/>
    </location>
</feature>
<feature type="domain" description="S1 motif" evidence="14">
    <location>
        <begin position="1015"/>
        <end position="1086"/>
    </location>
</feature>
<dbReference type="FunFam" id="2.40.50.140:FF:000103">
    <property type="entry name" value="protein RRP5 homolog"/>
    <property type="match status" value="2"/>
</dbReference>
<proteinExistence type="predicted"/>
<feature type="compositionally biased region" description="Polar residues" evidence="13">
    <location>
        <begin position="1422"/>
        <end position="1431"/>
    </location>
</feature>
<dbReference type="InterPro" id="IPR048059">
    <property type="entry name" value="Rrp5_S1_rpt_hs1_sc1"/>
</dbReference>
<dbReference type="Gene3D" id="1.25.40.10">
    <property type="entry name" value="Tetratricopeptide repeat domain"/>
    <property type="match status" value="1"/>
</dbReference>
<feature type="domain" description="S1 motif" evidence="14">
    <location>
        <begin position="450"/>
        <end position="519"/>
    </location>
</feature>
<dbReference type="CDD" id="cd05693">
    <property type="entry name" value="S1_Rrp5_repeat_hs1_sc1"/>
    <property type="match status" value="1"/>
</dbReference>
<accession>A0AAV2ZT49</accession>
<dbReference type="Pfam" id="PF00575">
    <property type="entry name" value="S1"/>
    <property type="match status" value="2"/>
</dbReference>
<reference evidence="15" key="1">
    <citation type="thesis" date="2020" institute="ProQuest LLC" country="789 East Eisenhower Parkway, Ann Arbor, MI, USA">
        <title>Comparative Genomics and Chromosome Evolution.</title>
        <authorList>
            <person name="Mudd A.B."/>
        </authorList>
    </citation>
    <scope>NUCLEOTIDE SEQUENCE</scope>
    <source>
        <strain evidence="15">1538</strain>
        <tissue evidence="15">Blood</tissue>
    </source>
</reference>
<evidence type="ECO:0000256" key="3">
    <source>
        <dbReference type="ARBA" id="ARBA00022552"/>
    </source>
</evidence>
<dbReference type="FunFam" id="2.40.50.140:FF:000155">
    <property type="entry name" value="rRNA biogenesis protein RRP5"/>
    <property type="match status" value="1"/>
</dbReference>
<evidence type="ECO:0000256" key="6">
    <source>
        <dbReference type="ARBA" id="ARBA00022843"/>
    </source>
</evidence>
<feature type="compositionally biased region" description="Basic and acidic residues" evidence="13">
    <location>
        <begin position="1406"/>
        <end position="1421"/>
    </location>
</feature>
<feature type="domain" description="S1 motif" evidence="14">
    <location>
        <begin position="842"/>
        <end position="908"/>
    </location>
</feature>
<evidence type="ECO:0000256" key="1">
    <source>
        <dbReference type="ARBA" id="ARBA00004604"/>
    </source>
</evidence>
<keyword evidence="6" id="KW-0832">Ubl conjugation</keyword>
<feature type="region of interest" description="Disordered" evidence="13">
    <location>
        <begin position="1"/>
        <end position="57"/>
    </location>
</feature>
<keyword evidence="2" id="KW-1017">Isopeptide bond</keyword>
<feature type="domain" description="S1 motif" evidence="14">
    <location>
        <begin position="1278"/>
        <end position="1350"/>
    </location>
</feature>
<name>A0AAV2ZT49_PYXAD</name>
<dbReference type="InterPro" id="IPR012340">
    <property type="entry name" value="NA-bd_OB-fold"/>
</dbReference>
<evidence type="ECO:0000256" key="4">
    <source>
        <dbReference type="ARBA" id="ARBA00022553"/>
    </source>
</evidence>